<accession>A0A9P3BXN0</accession>
<keyword evidence="2" id="KW-0964">Secreted</keyword>
<dbReference type="EMBL" id="BOPL01000007">
    <property type="protein sequence ID" value="GIK04880.1"/>
    <property type="molecule type" value="Genomic_DNA"/>
</dbReference>
<dbReference type="Pfam" id="PF12708">
    <property type="entry name" value="Pect-lyase_RHGA_epim"/>
    <property type="match status" value="1"/>
</dbReference>
<dbReference type="InterPro" id="IPR024535">
    <property type="entry name" value="RHGA/B-epi-like_pectate_lyase"/>
</dbReference>
<dbReference type="PANTHER" id="PTHR33928">
    <property type="entry name" value="POLYGALACTURONASE QRT3"/>
    <property type="match status" value="1"/>
</dbReference>
<organism evidence="5 6">
    <name type="scientific">Aspergillus viridinutans</name>
    <dbReference type="NCBI Taxonomy" id="75553"/>
    <lineage>
        <taxon>Eukaryota</taxon>
        <taxon>Fungi</taxon>
        <taxon>Dikarya</taxon>
        <taxon>Ascomycota</taxon>
        <taxon>Pezizomycotina</taxon>
        <taxon>Eurotiomycetes</taxon>
        <taxon>Eurotiomycetidae</taxon>
        <taxon>Eurotiales</taxon>
        <taxon>Aspergillaceae</taxon>
        <taxon>Aspergillus</taxon>
        <taxon>Aspergillus subgen. Fumigati</taxon>
    </lineage>
</organism>
<dbReference type="InterPro" id="IPR039279">
    <property type="entry name" value="QRT3-like"/>
</dbReference>
<dbReference type="RefSeq" id="XP_043128066.1">
    <property type="nucleotide sequence ID" value="XM_043272131.1"/>
</dbReference>
<keyword evidence="3" id="KW-0732">Signal</keyword>
<protein>
    <recommendedName>
        <fullName evidence="4">Rhamnogalacturonase A/B/Epimerase-like pectate lyase domain-containing protein</fullName>
    </recommendedName>
</protein>
<dbReference type="Gene3D" id="2.160.20.10">
    <property type="entry name" value="Single-stranded right-handed beta-helix, Pectin lyase-like"/>
    <property type="match status" value="2"/>
</dbReference>
<dbReference type="GeneID" id="66936960"/>
<dbReference type="GO" id="GO:0004650">
    <property type="term" value="F:polygalacturonase activity"/>
    <property type="evidence" value="ECO:0007669"/>
    <property type="project" value="InterPro"/>
</dbReference>
<dbReference type="InterPro" id="IPR012334">
    <property type="entry name" value="Pectin_lyas_fold"/>
</dbReference>
<dbReference type="InterPro" id="IPR011050">
    <property type="entry name" value="Pectin_lyase_fold/virulence"/>
</dbReference>
<dbReference type="Proteomes" id="UP000710440">
    <property type="component" value="Unassembled WGS sequence"/>
</dbReference>
<dbReference type="OrthoDB" id="4486498at2759"/>
<dbReference type="SUPFAM" id="SSF51126">
    <property type="entry name" value="Pectin lyase-like"/>
    <property type="match status" value="1"/>
</dbReference>
<evidence type="ECO:0000256" key="2">
    <source>
        <dbReference type="ARBA" id="ARBA00022525"/>
    </source>
</evidence>
<proteinExistence type="predicted"/>
<evidence type="ECO:0000256" key="1">
    <source>
        <dbReference type="ARBA" id="ARBA00004613"/>
    </source>
</evidence>
<dbReference type="GO" id="GO:0005576">
    <property type="term" value="C:extracellular region"/>
    <property type="evidence" value="ECO:0007669"/>
    <property type="project" value="UniProtKB-SubCell"/>
</dbReference>
<evidence type="ECO:0000313" key="5">
    <source>
        <dbReference type="EMBL" id="GIK04880.1"/>
    </source>
</evidence>
<dbReference type="AlphaFoldDB" id="A0A9P3BXN0"/>
<gene>
    <name evidence="5" type="ORF">Aspvir_008978</name>
</gene>
<comment type="subcellular location">
    <subcellularLocation>
        <location evidence="1">Secreted</location>
    </subcellularLocation>
</comment>
<comment type="caution">
    <text evidence="5">The sequence shown here is derived from an EMBL/GenBank/DDBJ whole genome shotgun (WGS) entry which is preliminary data.</text>
</comment>
<keyword evidence="6" id="KW-1185">Reference proteome</keyword>
<evidence type="ECO:0000256" key="3">
    <source>
        <dbReference type="ARBA" id="ARBA00022729"/>
    </source>
</evidence>
<evidence type="ECO:0000313" key="6">
    <source>
        <dbReference type="Proteomes" id="UP000710440"/>
    </source>
</evidence>
<feature type="domain" description="Rhamnogalacturonase A/B/Epimerase-like pectate lyase" evidence="4">
    <location>
        <begin position="118"/>
        <end position="212"/>
    </location>
</feature>
<dbReference type="CDD" id="cd23668">
    <property type="entry name" value="GH55_beta13glucanase-like"/>
    <property type="match status" value="1"/>
</dbReference>
<sequence>MVSTLPAGEREITHQDLRARASRTPSLQIWLKLPAYLQNPLLLHHHLGKKAPLQPRYGLLEYAPFADEEAPIHVANKRWREGPYWDPITGWPTWISAALALTPREDTRLVCSLMYIGWSNVKGYGAKAGDGLTDDTTAIDKAISDGGRCGADCGSSTIFPAMVYFPPGTYLVSSPIIQYYNTQFLGDPTNYPTILAAASFVGLGVITSDVYVAQGASLKNIELYMSQDAGTTQQGIYMENGSVGFMSNLTFVGGNFGFNLCSSAYRQLNSAYLGNQQFTTQHLVFVNCKTALHIHWDWAWTMQDVLIESCQKGIIVTGGRRPDEQRPGRGSIILVDASIANTLTGVLTSLYSDNSTAFLLENVGFYNVKKAIMADILAGGNEGALGCIAALLLLRTTSSASAYLENVWAWTADHDLDVKSQDQIDVFSARWILVESHGPTWMYGTASEHNVLYQYQLSGARNIVMGMIQTETPYFQPLPAAPEPFKPGLFPNDPDVANCGHNIAGCAMAWVVRVIDSSTVYMLGSGLYSWFSFYMQDYVETGNYQDRGFYVEQSTDTWVYNLVTKAIVESISPTGEVPLYSRDVRNGYTSSLLAWLHTGTGAIGKRKFPGFYLWDDEQDQDVLSGVSSTCKASLTRLIGCDDQVQMLKALQWRGPTHNDTLTDLMCDRTCGQPLQAWFESVSVACPREDDRVVLSEPGGIIWAGWNETCVKTPTRGNTVAMSLMVSLFIQTITNMPQGELCLHCYVTHYKMMQATPYSIYNKTYQSDLEFMHSKCGFSGPTNILPPLQEFPDPYKNNLTFCISETTYTAVSGDTCDSISLK</sequence>
<name>A0A9P3BXN0_ASPVI</name>
<reference evidence="5 6" key="1">
    <citation type="submission" date="2021-02" db="EMBL/GenBank/DDBJ databases">
        <title>Pan-genome distribution and transcriptional activeness of fungal secondary metabolism genes in Aspergillus section Fumigati.</title>
        <authorList>
            <person name="Takahashi H."/>
            <person name="Umemura M."/>
            <person name="Ninomiya A."/>
            <person name="Kusuya Y."/>
            <person name="Urayama S."/>
            <person name="Shimizu M."/>
            <person name="Watanabe A."/>
            <person name="Kamei K."/>
            <person name="Yaguchi T."/>
            <person name="Hagiwara D."/>
        </authorList>
    </citation>
    <scope>NUCLEOTIDE SEQUENCE [LARGE SCALE GENOMIC DNA]</scope>
    <source>
        <strain evidence="5 6">IFM 47045</strain>
    </source>
</reference>
<dbReference type="PANTHER" id="PTHR33928:SF2">
    <property type="entry name" value="PECTATE LYASE SUPERFAMILY PROTEIN DOMAIN-CONTAINING PROTEIN-RELATED"/>
    <property type="match status" value="1"/>
</dbReference>
<evidence type="ECO:0000259" key="4">
    <source>
        <dbReference type="Pfam" id="PF12708"/>
    </source>
</evidence>